<proteinExistence type="predicted"/>
<accession>A0A1H9VNB3</accession>
<keyword evidence="2" id="KW-1185">Reference proteome</keyword>
<dbReference type="EMBL" id="FOGQ01000013">
    <property type="protein sequence ID" value="SES22817.1"/>
    <property type="molecule type" value="Genomic_DNA"/>
</dbReference>
<gene>
    <name evidence="1" type="ORF">SAMN05661109_02300</name>
</gene>
<protein>
    <submittedName>
        <fullName evidence="1">Uncharacterized protein</fullName>
    </submittedName>
</protein>
<name>A0A1H9VNB3_9CORY</name>
<sequence length="106" mass="11593">MFPIALSWDFVEREENGGYCPPVMLEFADGSTDTFWGGPGGLNNGVRVPGWSSISEIAGGFLPNFMGVLQLGTRIKILVHDNIVKVWRFSTLRPGKPLRLSPRGCG</sequence>
<reference evidence="2" key="1">
    <citation type="submission" date="2016-10" db="EMBL/GenBank/DDBJ databases">
        <authorList>
            <person name="Varghese N."/>
            <person name="Submissions S."/>
        </authorList>
    </citation>
    <scope>NUCLEOTIDE SEQUENCE [LARGE SCALE GENOMIC DNA]</scope>
    <source>
        <strain evidence="2">DSM 20524</strain>
    </source>
</reference>
<evidence type="ECO:0000313" key="2">
    <source>
        <dbReference type="Proteomes" id="UP000198929"/>
    </source>
</evidence>
<evidence type="ECO:0000313" key="1">
    <source>
        <dbReference type="EMBL" id="SES22817.1"/>
    </source>
</evidence>
<organism evidence="1 2">
    <name type="scientific">Corynebacterium cystitidis DSM 20524</name>
    <dbReference type="NCBI Taxonomy" id="1121357"/>
    <lineage>
        <taxon>Bacteria</taxon>
        <taxon>Bacillati</taxon>
        <taxon>Actinomycetota</taxon>
        <taxon>Actinomycetes</taxon>
        <taxon>Mycobacteriales</taxon>
        <taxon>Corynebacteriaceae</taxon>
        <taxon>Corynebacterium</taxon>
    </lineage>
</organism>
<dbReference type="AlphaFoldDB" id="A0A1H9VNB3"/>
<dbReference type="Proteomes" id="UP000198929">
    <property type="component" value="Unassembled WGS sequence"/>
</dbReference>